<name>A0A3D3R169_9PLAN</name>
<gene>
    <name evidence="1" type="ORF">DIT97_04525</name>
</gene>
<dbReference type="EMBL" id="DQAY01000027">
    <property type="protein sequence ID" value="HCO22346.1"/>
    <property type="molecule type" value="Genomic_DNA"/>
</dbReference>
<dbReference type="AlphaFoldDB" id="A0A3D3R169"/>
<proteinExistence type="predicted"/>
<protein>
    <submittedName>
        <fullName evidence="1">Uncharacterized protein</fullName>
    </submittedName>
</protein>
<evidence type="ECO:0000313" key="1">
    <source>
        <dbReference type="EMBL" id="HCO22346.1"/>
    </source>
</evidence>
<sequence length="152" mass="17192">MIPIRNLKKTGFSKPILSICLLVLCIGGCLLLVQTGILPGLQISEILTKHNANASPRIAQQSGEVLHRFSPLSSDIVNTIEIWKQDDKYQIVHRLKNGSQYVQTVIPSADLKRFTPVKARRGEFYLLTHSDSTLEAWEKDRRLNSSFRLFSC</sequence>
<organism evidence="1 2">
    <name type="scientific">Gimesia maris</name>
    <dbReference type="NCBI Taxonomy" id="122"/>
    <lineage>
        <taxon>Bacteria</taxon>
        <taxon>Pseudomonadati</taxon>
        <taxon>Planctomycetota</taxon>
        <taxon>Planctomycetia</taxon>
        <taxon>Planctomycetales</taxon>
        <taxon>Planctomycetaceae</taxon>
        <taxon>Gimesia</taxon>
    </lineage>
</organism>
<reference evidence="1 2" key="1">
    <citation type="journal article" date="2018" name="Nat. Biotechnol.">
        <title>A standardized bacterial taxonomy based on genome phylogeny substantially revises the tree of life.</title>
        <authorList>
            <person name="Parks D.H."/>
            <person name="Chuvochina M."/>
            <person name="Waite D.W."/>
            <person name="Rinke C."/>
            <person name="Skarshewski A."/>
            <person name="Chaumeil P.A."/>
            <person name="Hugenholtz P."/>
        </authorList>
    </citation>
    <scope>NUCLEOTIDE SEQUENCE [LARGE SCALE GENOMIC DNA]</scope>
    <source>
        <strain evidence="1">UBA9375</strain>
    </source>
</reference>
<accession>A0A3D3R169</accession>
<dbReference type="Proteomes" id="UP000263642">
    <property type="component" value="Unassembled WGS sequence"/>
</dbReference>
<comment type="caution">
    <text evidence="1">The sequence shown here is derived from an EMBL/GenBank/DDBJ whole genome shotgun (WGS) entry which is preliminary data.</text>
</comment>
<evidence type="ECO:0000313" key="2">
    <source>
        <dbReference type="Proteomes" id="UP000263642"/>
    </source>
</evidence>